<gene>
    <name evidence="2" type="ORF">GCM10017579_39600</name>
</gene>
<comment type="caution">
    <text evidence="2">The sequence shown here is derived from an EMBL/GenBank/DDBJ whole genome shotgun (WGS) entry which is preliminary data.</text>
</comment>
<sequence>MVVHMTAYPTTTAHGIHLLQDGPDTAPPLLLIHGSGAAAVTWEPVVPALAERFRVLRVDLPGCGRSSTAETYAVEDQADRVAAVLADLGLDRDVAVVGHSSGGYVATALAERHPELVGKMALLSTGPSMDALLPEPALVRLLTGAALGALVWPLRTDAMLRKGIAATAARPITVDDEVVDDLKRTRFRTFRAIMQANGRYLEKQSVPERLLRLGRPPLVVFGDADPRWDPASAHEYDVVPGARVEYLAGVGHVAMLEAPEETARLLLDLLG</sequence>
<name>A0ABQ5T103_9ACTN</name>
<protein>
    <submittedName>
        <fullName evidence="2">Alpha/beta hydrolase</fullName>
    </submittedName>
</protein>
<reference evidence="2" key="2">
    <citation type="submission" date="2023-01" db="EMBL/GenBank/DDBJ databases">
        <authorList>
            <person name="Sun Q."/>
            <person name="Evtushenko L."/>
        </authorList>
    </citation>
    <scope>NUCLEOTIDE SEQUENCE</scope>
    <source>
        <strain evidence="2">VKM Ac-1246</strain>
    </source>
</reference>
<dbReference type="Pfam" id="PF12697">
    <property type="entry name" value="Abhydrolase_6"/>
    <property type="match status" value="1"/>
</dbReference>
<evidence type="ECO:0000313" key="3">
    <source>
        <dbReference type="Proteomes" id="UP001142292"/>
    </source>
</evidence>
<dbReference type="PRINTS" id="PR00111">
    <property type="entry name" value="ABHYDROLASE"/>
</dbReference>
<dbReference type="InterPro" id="IPR050228">
    <property type="entry name" value="Carboxylesterase_BioH"/>
</dbReference>
<keyword evidence="2" id="KW-0378">Hydrolase</keyword>
<dbReference type="PANTHER" id="PTHR43194:SF2">
    <property type="entry name" value="PEROXISOMAL MEMBRANE PROTEIN LPX1"/>
    <property type="match status" value="1"/>
</dbReference>
<feature type="domain" description="AB hydrolase-1" evidence="1">
    <location>
        <begin position="29"/>
        <end position="264"/>
    </location>
</feature>
<keyword evidence="3" id="KW-1185">Reference proteome</keyword>
<evidence type="ECO:0000313" key="2">
    <source>
        <dbReference type="EMBL" id="GLJ69924.1"/>
    </source>
</evidence>
<dbReference type="InterPro" id="IPR000073">
    <property type="entry name" value="AB_hydrolase_1"/>
</dbReference>
<dbReference type="SUPFAM" id="SSF53474">
    <property type="entry name" value="alpha/beta-Hydrolases"/>
    <property type="match status" value="1"/>
</dbReference>
<organism evidence="2 3">
    <name type="scientific">Nocardioides luteus</name>
    <dbReference type="NCBI Taxonomy" id="1844"/>
    <lineage>
        <taxon>Bacteria</taxon>
        <taxon>Bacillati</taxon>
        <taxon>Actinomycetota</taxon>
        <taxon>Actinomycetes</taxon>
        <taxon>Propionibacteriales</taxon>
        <taxon>Nocardioidaceae</taxon>
        <taxon>Nocardioides</taxon>
    </lineage>
</organism>
<dbReference type="Gene3D" id="3.40.50.1820">
    <property type="entry name" value="alpha/beta hydrolase"/>
    <property type="match status" value="1"/>
</dbReference>
<dbReference type="EMBL" id="BSEL01000007">
    <property type="protein sequence ID" value="GLJ69924.1"/>
    <property type="molecule type" value="Genomic_DNA"/>
</dbReference>
<evidence type="ECO:0000259" key="1">
    <source>
        <dbReference type="Pfam" id="PF12697"/>
    </source>
</evidence>
<accession>A0ABQ5T103</accession>
<dbReference type="Proteomes" id="UP001142292">
    <property type="component" value="Unassembled WGS sequence"/>
</dbReference>
<proteinExistence type="predicted"/>
<dbReference type="InterPro" id="IPR029058">
    <property type="entry name" value="AB_hydrolase_fold"/>
</dbReference>
<dbReference type="PANTHER" id="PTHR43194">
    <property type="entry name" value="HYDROLASE ALPHA/BETA FOLD FAMILY"/>
    <property type="match status" value="1"/>
</dbReference>
<reference evidence="2" key="1">
    <citation type="journal article" date="2014" name="Int. J. Syst. Evol. Microbiol.">
        <title>Complete genome of a new Firmicutes species belonging to the dominant human colonic microbiota ('Ruminococcus bicirculans') reveals two chromosomes and a selective capacity to utilize plant glucans.</title>
        <authorList>
            <consortium name="NISC Comparative Sequencing Program"/>
            <person name="Wegmann U."/>
            <person name="Louis P."/>
            <person name="Goesmann A."/>
            <person name="Henrissat B."/>
            <person name="Duncan S.H."/>
            <person name="Flint H.J."/>
        </authorList>
    </citation>
    <scope>NUCLEOTIDE SEQUENCE</scope>
    <source>
        <strain evidence="2">VKM Ac-1246</strain>
    </source>
</reference>
<dbReference type="GO" id="GO:0016787">
    <property type="term" value="F:hydrolase activity"/>
    <property type="evidence" value="ECO:0007669"/>
    <property type="project" value="UniProtKB-KW"/>
</dbReference>